<reference evidence="1 2" key="1">
    <citation type="submission" date="2022-09" db="EMBL/GenBank/DDBJ databases">
        <authorList>
            <person name="Palmer J.M."/>
        </authorList>
    </citation>
    <scope>NUCLEOTIDE SEQUENCE [LARGE SCALE GENOMIC DNA]</scope>
    <source>
        <strain evidence="1 2">DSM 7382</strain>
    </source>
</reference>
<name>A0AAW0F8A8_9APHY</name>
<dbReference type="Proteomes" id="UP001385951">
    <property type="component" value="Unassembled WGS sequence"/>
</dbReference>
<evidence type="ECO:0000313" key="1">
    <source>
        <dbReference type="EMBL" id="KAK7676046.1"/>
    </source>
</evidence>
<organism evidence="1 2">
    <name type="scientific">Cerrena zonata</name>
    <dbReference type="NCBI Taxonomy" id="2478898"/>
    <lineage>
        <taxon>Eukaryota</taxon>
        <taxon>Fungi</taxon>
        <taxon>Dikarya</taxon>
        <taxon>Basidiomycota</taxon>
        <taxon>Agaricomycotina</taxon>
        <taxon>Agaricomycetes</taxon>
        <taxon>Polyporales</taxon>
        <taxon>Cerrenaceae</taxon>
        <taxon>Cerrena</taxon>
    </lineage>
</organism>
<proteinExistence type="predicted"/>
<evidence type="ECO:0000313" key="2">
    <source>
        <dbReference type="Proteomes" id="UP001385951"/>
    </source>
</evidence>
<protein>
    <submittedName>
        <fullName evidence="1">Uncharacterized protein</fullName>
    </submittedName>
</protein>
<dbReference type="AlphaFoldDB" id="A0AAW0F8A8"/>
<comment type="caution">
    <text evidence="1">The sequence shown here is derived from an EMBL/GenBank/DDBJ whole genome shotgun (WGS) entry which is preliminary data.</text>
</comment>
<gene>
    <name evidence="1" type="ORF">QCA50_020992</name>
</gene>
<sequence>MTWYILLQISDDADGNILNEDRINNALTYVAKMNLKINNELKKKLHPLWAKYLLVYKRH</sequence>
<accession>A0AAW0F8A8</accession>
<keyword evidence="2" id="KW-1185">Reference proteome</keyword>
<dbReference type="EMBL" id="JASBNA010000139">
    <property type="protein sequence ID" value="KAK7676046.1"/>
    <property type="molecule type" value="Genomic_DNA"/>
</dbReference>